<accession>A0A9Q3JH25</accession>
<dbReference type="EMBL" id="AVOT02073801">
    <property type="protein sequence ID" value="MBW0563145.1"/>
    <property type="molecule type" value="Genomic_DNA"/>
</dbReference>
<organism evidence="2 3">
    <name type="scientific">Austropuccinia psidii MF-1</name>
    <dbReference type="NCBI Taxonomy" id="1389203"/>
    <lineage>
        <taxon>Eukaryota</taxon>
        <taxon>Fungi</taxon>
        <taxon>Dikarya</taxon>
        <taxon>Basidiomycota</taxon>
        <taxon>Pucciniomycotina</taxon>
        <taxon>Pucciniomycetes</taxon>
        <taxon>Pucciniales</taxon>
        <taxon>Sphaerophragmiaceae</taxon>
        <taxon>Austropuccinia</taxon>
    </lineage>
</organism>
<gene>
    <name evidence="2" type="ORF">O181_102860</name>
</gene>
<dbReference type="AlphaFoldDB" id="A0A9Q3JH25"/>
<sequence>MPCEKTLWQPTPGPSGTQWLEDVSCKPSKHNEPPIPGLSPYSEPPEDVATCEPEPEVAPKPSTEDPFGNSLLLFLSSYQLFLTPPSIISSSSCYSPLHNNHRRYAHWIPPPHSPSPCVTPPSTPAPENPGAKLPSFQ</sequence>
<evidence type="ECO:0000256" key="1">
    <source>
        <dbReference type="SAM" id="MobiDB-lite"/>
    </source>
</evidence>
<evidence type="ECO:0000313" key="3">
    <source>
        <dbReference type="Proteomes" id="UP000765509"/>
    </source>
</evidence>
<comment type="caution">
    <text evidence="2">The sequence shown here is derived from an EMBL/GenBank/DDBJ whole genome shotgun (WGS) entry which is preliminary data.</text>
</comment>
<keyword evidence="3" id="KW-1185">Reference proteome</keyword>
<feature type="compositionally biased region" description="Pro residues" evidence="1">
    <location>
        <begin position="109"/>
        <end position="127"/>
    </location>
</feature>
<name>A0A9Q3JH25_9BASI</name>
<feature type="region of interest" description="Disordered" evidence="1">
    <location>
        <begin position="1"/>
        <end position="66"/>
    </location>
</feature>
<dbReference type="Proteomes" id="UP000765509">
    <property type="component" value="Unassembled WGS sequence"/>
</dbReference>
<protein>
    <submittedName>
        <fullName evidence="2">Uncharacterized protein</fullName>
    </submittedName>
</protein>
<reference evidence="2" key="1">
    <citation type="submission" date="2021-03" db="EMBL/GenBank/DDBJ databases">
        <title>Draft genome sequence of rust myrtle Austropuccinia psidii MF-1, a brazilian biotype.</title>
        <authorList>
            <person name="Quecine M.C."/>
            <person name="Pachon D.M.R."/>
            <person name="Bonatelli M.L."/>
            <person name="Correr F.H."/>
            <person name="Franceschini L.M."/>
            <person name="Leite T.F."/>
            <person name="Margarido G.R.A."/>
            <person name="Almeida C.A."/>
            <person name="Ferrarezi J.A."/>
            <person name="Labate C.A."/>
        </authorList>
    </citation>
    <scope>NUCLEOTIDE SEQUENCE</scope>
    <source>
        <strain evidence="2">MF-1</strain>
    </source>
</reference>
<evidence type="ECO:0000313" key="2">
    <source>
        <dbReference type="EMBL" id="MBW0563145.1"/>
    </source>
</evidence>
<feature type="region of interest" description="Disordered" evidence="1">
    <location>
        <begin position="109"/>
        <end position="137"/>
    </location>
</feature>
<proteinExistence type="predicted"/>